<organism evidence="1 2">
    <name type="scientific">Chryseobacterium indologenes</name>
    <name type="common">Flavobacterium indologenes</name>
    <dbReference type="NCBI Taxonomy" id="253"/>
    <lineage>
        <taxon>Bacteria</taxon>
        <taxon>Pseudomonadati</taxon>
        <taxon>Bacteroidota</taxon>
        <taxon>Flavobacteriia</taxon>
        <taxon>Flavobacteriales</taxon>
        <taxon>Weeksellaceae</taxon>
        <taxon>Chryseobacterium group</taxon>
        <taxon>Chryseobacterium</taxon>
    </lineage>
</organism>
<dbReference type="AlphaFoldDB" id="A0A0N1KSK0"/>
<sequence length="91" mass="9694">MVDDEASGSFISFFMTNNSISGFTVRGYMAGAMFQSIMSGVSSIDSILGGFNSLRDQLINGGFGSNPEKKAAVYDDRIGLLEKGSIIIKIV</sequence>
<reference evidence="1 2" key="1">
    <citation type="journal article" date="2015" name="Genom Data">
        <title>Draft genome sequence of a multidrug-resistant Chryseobacterium indologenes isolate from Malaysia.</title>
        <authorList>
            <person name="Yu C.Y."/>
            <person name="Ang G.Y."/>
            <person name="Cheng H.J."/>
            <person name="Cheong Y.M."/>
            <person name="Yin W.F."/>
            <person name="Chan K.G."/>
        </authorList>
    </citation>
    <scope>NUCLEOTIDE SEQUENCE [LARGE SCALE GENOMIC DNA]</scope>
    <source>
        <strain evidence="1 2">CI_885</strain>
    </source>
</reference>
<dbReference type="Proteomes" id="UP000037953">
    <property type="component" value="Unassembled WGS sequence"/>
</dbReference>
<accession>A0A0N1KSK0</accession>
<dbReference type="PATRIC" id="fig|253.9.peg.3260"/>
<reference evidence="2" key="2">
    <citation type="submission" date="2015-09" db="EMBL/GenBank/DDBJ databases">
        <title>Draft genome sequence of a multidrug-resistant Chryseobacterium indologenes isolate from Malaysia.</title>
        <authorList>
            <person name="Yu C.Y."/>
            <person name="Ang G.Y."/>
            <person name="Chan K.-G."/>
        </authorList>
    </citation>
    <scope>NUCLEOTIDE SEQUENCE [LARGE SCALE GENOMIC DNA]</scope>
    <source>
        <strain evidence="2">CI_885</strain>
    </source>
</reference>
<dbReference type="EMBL" id="LJOD01000039">
    <property type="protein sequence ID" value="KPE48977.1"/>
    <property type="molecule type" value="Genomic_DNA"/>
</dbReference>
<comment type="caution">
    <text evidence="1">The sequence shown here is derived from an EMBL/GenBank/DDBJ whole genome shotgun (WGS) entry which is preliminary data.</text>
</comment>
<evidence type="ECO:0000313" key="1">
    <source>
        <dbReference type="EMBL" id="KPE48977.1"/>
    </source>
</evidence>
<name>A0A0N1KSK0_CHRID</name>
<dbReference type="RefSeq" id="WP_062703625.1">
    <property type="nucleotide sequence ID" value="NZ_LJOD01000039.1"/>
</dbReference>
<proteinExistence type="predicted"/>
<gene>
    <name evidence="1" type="ORF">AOB46_22525</name>
</gene>
<protein>
    <submittedName>
        <fullName evidence="1">Uncharacterized protein</fullName>
    </submittedName>
</protein>
<evidence type="ECO:0000313" key="2">
    <source>
        <dbReference type="Proteomes" id="UP000037953"/>
    </source>
</evidence>